<evidence type="ECO:0000256" key="2">
    <source>
        <dbReference type="SAM" id="Phobius"/>
    </source>
</evidence>
<sequence length="119" mass="12145">MNNDARFFFCLCGFVGFVLFFSLGWILTGNAFDALLRGSIGCLVLGVGGRILLGTLLRSLVENTSSVGEGVPNSSGHAVNGPSEIAKSNPTPEELAVQASVQATSEAAAGVEPGVNTSA</sequence>
<gene>
    <name evidence="3" type="ORF">METZ01_LOCUS235803</name>
</gene>
<evidence type="ECO:0000313" key="3">
    <source>
        <dbReference type="EMBL" id="SVB82949.1"/>
    </source>
</evidence>
<keyword evidence="2" id="KW-0812">Transmembrane</keyword>
<keyword evidence="2" id="KW-0472">Membrane</keyword>
<organism evidence="3">
    <name type="scientific">marine metagenome</name>
    <dbReference type="NCBI Taxonomy" id="408172"/>
    <lineage>
        <taxon>unclassified sequences</taxon>
        <taxon>metagenomes</taxon>
        <taxon>ecological metagenomes</taxon>
    </lineage>
</organism>
<accession>A0A382H703</accession>
<feature type="transmembrane region" description="Helical" evidence="2">
    <location>
        <begin position="34"/>
        <end position="53"/>
    </location>
</feature>
<proteinExistence type="predicted"/>
<feature type="compositionally biased region" description="Polar residues" evidence="1">
    <location>
        <begin position="65"/>
        <end position="77"/>
    </location>
</feature>
<dbReference type="EMBL" id="UINC01059485">
    <property type="protein sequence ID" value="SVB82949.1"/>
    <property type="molecule type" value="Genomic_DNA"/>
</dbReference>
<keyword evidence="2" id="KW-1133">Transmembrane helix</keyword>
<evidence type="ECO:0000256" key="1">
    <source>
        <dbReference type="SAM" id="MobiDB-lite"/>
    </source>
</evidence>
<name>A0A382H703_9ZZZZ</name>
<protein>
    <submittedName>
        <fullName evidence="3">Uncharacterized protein</fullName>
    </submittedName>
</protein>
<reference evidence="3" key="1">
    <citation type="submission" date="2018-05" db="EMBL/GenBank/DDBJ databases">
        <authorList>
            <person name="Lanie J.A."/>
            <person name="Ng W.-L."/>
            <person name="Kazmierczak K.M."/>
            <person name="Andrzejewski T.M."/>
            <person name="Davidsen T.M."/>
            <person name="Wayne K.J."/>
            <person name="Tettelin H."/>
            <person name="Glass J.I."/>
            <person name="Rusch D."/>
            <person name="Podicherti R."/>
            <person name="Tsui H.-C.T."/>
            <person name="Winkler M.E."/>
        </authorList>
    </citation>
    <scope>NUCLEOTIDE SEQUENCE</scope>
</reference>
<feature type="region of interest" description="Disordered" evidence="1">
    <location>
        <begin position="65"/>
        <end position="97"/>
    </location>
</feature>
<dbReference type="AlphaFoldDB" id="A0A382H703"/>
<feature type="transmembrane region" description="Helical" evidence="2">
    <location>
        <begin position="7"/>
        <end position="28"/>
    </location>
</feature>